<dbReference type="RefSeq" id="WP_058504875.1">
    <property type="nucleotide sequence ID" value="NZ_CAAAIF010000025.1"/>
</dbReference>
<reference evidence="1 2" key="1">
    <citation type="submission" date="2015-11" db="EMBL/GenBank/DDBJ databases">
        <title>Genomic analysis of 38 Legionella species identifies large and diverse effector repertoires.</title>
        <authorList>
            <person name="Burstein D."/>
            <person name="Amaro F."/>
            <person name="Zusman T."/>
            <person name="Lifshitz Z."/>
            <person name="Cohen O."/>
            <person name="Gilbert J.A."/>
            <person name="Pupko T."/>
            <person name="Shuman H.A."/>
            <person name="Segal G."/>
        </authorList>
    </citation>
    <scope>NUCLEOTIDE SEQUENCE [LARGE SCALE GENOMIC DNA]</scope>
    <source>
        <strain evidence="1 2">ATCC 49506</strain>
    </source>
</reference>
<gene>
    <name evidence="1" type="ORF">Lnau_1835</name>
</gene>
<accession>A0A0W0WS80</accession>
<dbReference type="AlphaFoldDB" id="A0A0W0WS80"/>
<evidence type="ECO:0000313" key="2">
    <source>
        <dbReference type="Proteomes" id="UP000054725"/>
    </source>
</evidence>
<dbReference type="OrthoDB" id="5653135at2"/>
<keyword evidence="2" id="KW-1185">Reference proteome</keyword>
<sequence length="407" mass="45480">MAKISELKRGDIILIRHNGKPYHVAIYAPNPEYIGDVIHMGTGFRRNGAIRSTLEYLYNLHAGLNATGNFFNLYSNTLDVQVIRSKTLDGEEIAQQAERWLLQGVIYDEKRLANTLEENETLPDTSPEAQTVNVFEYLKFAARRNTAPIKAPFFPYTMASFLSGFSSFLLAPSLNLPKWIMSLALTFIRYGTNYEGRAKGFNCAGFILAVVGAVALKDEIQELSPENGWVSLKYGSSPENKESNYANALKTVQEKKGVSEGLAPGLHTLLTEEQIQDFDIERLKTKLGGLALLHPHKPHLNSFTEQILQNEECWDDLGLLGEHELATEVSNLSKPFDKEEYRAEKKSDFQKTQENHQQFGVSYGNTAFAGKTYPLSFFKRAVSSISGEPISDISPKQTSTAMRIPVA</sequence>
<evidence type="ECO:0000313" key="1">
    <source>
        <dbReference type="EMBL" id="KTD35164.1"/>
    </source>
</evidence>
<comment type="caution">
    <text evidence="1">The sequence shown here is derived from an EMBL/GenBank/DDBJ whole genome shotgun (WGS) entry which is preliminary data.</text>
</comment>
<dbReference type="Proteomes" id="UP000054725">
    <property type="component" value="Unassembled WGS sequence"/>
</dbReference>
<name>A0A0W0WS80_9GAMM</name>
<dbReference type="STRING" id="45070.Lnau_1835"/>
<organism evidence="1 2">
    <name type="scientific">Legionella nautarum</name>
    <dbReference type="NCBI Taxonomy" id="45070"/>
    <lineage>
        <taxon>Bacteria</taxon>
        <taxon>Pseudomonadati</taxon>
        <taxon>Pseudomonadota</taxon>
        <taxon>Gammaproteobacteria</taxon>
        <taxon>Legionellales</taxon>
        <taxon>Legionellaceae</taxon>
        <taxon>Legionella</taxon>
    </lineage>
</organism>
<dbReference type="EMBL" id="LNYO01000016">
    <property type="protein sequence ID" value="KTD35164.1"/>
    <property type="molecule type" value="Genomic_DNA"/>
</dbReference>
<protein>
    <submittedName>
        <fullName evidence="1">Uncharacterized protein</fullName>
    </submittedName>
</protein>
<dbReference type="PATRIC" id="fig|45070.6.peg.1927"/>
<proteinExistence type="predicted"/>